<accession>G0UKC9</accession>
<dbReference type="AlphaFoldDB" id="G0UKC9"/>
<evidence type="ECO:0000256" key="1">
    <source>
        <dbReference type="SAM" id="MobiDB-lite"/>
    </source>
</evidence>
<protein>
    <submittedName>
        <fullName evidence="2">Uncharacterized protein</fullName>
    </submittedName>
</protein>
<feature type="region of interest" description="Disordered" evidence="1">
    <location>
        <begin position="219"/>
        <end position="248"/>
    </location>
</feature>
<reference evidence="2" key="1">
    <citation type="journal article" date="2012" name="Proc. Natl. Acad. Sci. U.S.A.">
        <title>Antigenic diversity is generated by distinct evolutionary mechanisms in African trypanosome species.</title>
        <authorList>
            <person name="Jackson A.P."/>
            <person name="Berry A."/>
            <person name="Aslett M."/>
            <person name="Allison H.C."/>
            <person name="Burton P."/>
            <person name="Vavrova-Anderson J."/>
            <person name="Brown R."/>
            <person name="Browne H."/>
            <person name="Corton N."/>
            <person name="Hauser H."/>
            <person name="Gamble J."/>
            <person name="Gilderthorp R."/>
            <person name="Marcello L."/>
            <person name="McQuillan J."/>
            <person name="Otto T.D."/>
            <person name="Quail M.A."/>
            <person name="Sanders M.J."/>
            <person name="van Tonder A."/>
            <person name="Ginger M.L."/>
            <person name="Field M.C."/>
            <person name="Barry J.D."/>
            <person name="Hertz-Fowler C."/>
            <person name="Berriman M."/>
        </authorList>
    </citation>
    <scope>NUCLEOTIDE SEQUENCE</scope>
    <source>
        <strain evidence="2">IL3000</strain>
    </source>
</reference>
<name>G0UKC9_TRYCI</name>
<gene>
    <name evidence="2" type="ORF">TCIL3000_3_2670</name>
</gene>
<evidence type="ECO:0000313" key="2">
    <source>
        <dbReference type="EMBL" id="CCC89834.1"/>
    </source>
</evidence>
<organism evidence="2">
    <name type="scientific">Trypanosoma congolense (strain IL3000)</name>
    <dbReference type="NCBI Taxonomy" id="1068625"/>
    <lineage>
        <taxon>Eukaryota</taxon>
        <taxon>Discoba</taxon>
        <taxon>Euglenozoa</taxon>
        <taxon>Kinetoplastea</taxon>
        <taxon>Metakinetoplastina</taxon>
        <taxon>Trypanosomatida</taxon>
        <taxon>Trypanosomatidae</taxon>
        <taxon>Trypanosoma</taxon>
        <taxon>Nannomonas</taxon>
    </lineage>
</organism>
<feature type="region of interest" description="Disordered" evidence="1">
    <location>
        <begin position="379"/>
        <end position="421"/>
    </location>
</feature>
<proteinExistence type="predicted"/>
<dbReference type="EMBL" id="HE575316">
    <property type="protein sequence ID" value="CCC89834.1"/>
    <property type="molecule type" value="Genomic_DNA"/>
</dbReference>
<feature type="compositionally biased region" description="Basic and acidic residues" evidence="1">
    <location>
        <begin position="379"/>
        <end position="393"/>
    </location>
</feature>
<feature type="compositionally biased region" description="Basic residues" evidence="1">
    <location>
        <begin position="231"/>
        <end position="248"/>
    </location>
</feature>
<dbReference type="VEuPathDB" id="TriTrypDB:TcIL3000_3_2670"/>
<sequence length="1213" mass="134755">MKRSAGVCWRVVTLPATSCSICQRTTVRATGRSLQCLIPQPVRVAAVGFSAVAPAVHNLRRRYCWGPTACLAPTHYCETRRHATTTTESTGEAKAGECDTQLQEAETLLQERFGPQAKIVVRQGVRRTARRGARQASDRNEEEEIIEEEELVAGGVPLNHAESPKQQQQMIGPTECRASVTCRLLGFPLELAAATGDNMKEVLHVALSQALESDVPFIHPQQKTHISPHGLRSKSRSRGQSKKGFHYKSKKEVELSPRQLELKAIIDELRELCIYFSRVIKFSIKSPQRQQERQAQESGQTNGQEWRCCAYVRDEWGMTPTLSFSGEARGQSANDSLMRCLAMLRDRYRTELESPDVQLESVREVDVFARSSGKLVESHCFEESAEGGVEKDAGSSSQKEPETSAAGTDGGEKSKAAGPIPIEEQYRTLHSTTFTAAVIVEDAQGNISVHQVKRQATPLAAYQNASLQALRAEAILLPDATITSQLLPPAPLLVRMRWQFDAMVQYLARKHGKRAEHVAAICIEGDNIGSGKEDFTDPVPVAGGGGDGQAVANEQYGFFFTAYFTSDGSVVWQKSGAGRYRLEFDCYVQALTYLLDQYPDVGRDRFDPRGSGILFPTSKILSAAVQKHDNYNVAANHRGKWNAYALLGTLTSQLIGSFYQTTYHTDRGTGESCAVLTVDDGLRSKQLLIQRQAKKRGEAWRNACLDALRENFPNQYRDALLLHPDIDLSGDTMARGSKFRALPREKRVEHMGNIFSLVSAFAEEDLGWYNLRVRLRNASGDLGLPQWVAEMEAQVEGEEHRRVVAVSPSYPQVKHARRVLIYSLAQKYFPKELETYAKLNRSDAMNPDQDAQNTYNSVYRIGTDSFVEQVMSLLEEKAPSMSPFTWTLERCEVDSTGEAEESGNDGSVECLLRPFRARFRGAIYGQKGDLLISERTGAEGEGAVSVLCSVLRAATNHLTGDKGERLWTEYECHPPPPVTNSRELSLYMFNAFFGVSSNAMHEDASTSPSSAEQVIDMDAREIGGYWFVTLALPRAGGLPVARAIATSKREGTRDALLLACRQSFPRILAYLAAHSKEAHSFAEEILAAPVVEMLPEVVTRDIQRQLERAESAAPPRPYTLLRRCVTREYRNERWLRVEQQPNSGTGFQCRIYLQKHRREARKGEVQLVGFGSALTRAQALHIASLTALENLFESDLAEAVACSPTYKDLPPLE</sequence>